<sequence>MKMTQLRFIPTISEISAGEVDEIPGLEAVVSYWTESSFSAGDWYEEMSGAWGTAGLVMRRGEEVMGFAVYGPHAYLPHAYRYPVGSLGADGALLAYLEGDPRSRRHLLVRVARDLRLRGYAGVEAIGSDLGRSRYVPTRFLMENGWEAVCRGFKMGLPYTLARADFGSTVEIGERARGFMGRVKLPVLGGAPSPVTLSPNGPARVRMSPAPGKVSR</sequence>
<accession>A0A6J4R5Q3</accession>
<evidence type="ECO:0000256" key="1">
    <source>
        <dbReference type="SAM" id="MobiDB-lite"/>
    </source>
</evidence>
<reference evidence="2" key="1">
    <citation type="submission" date="2020-02" db="EMBL/GenBank/DDBJ databases">
        <authorList>
            <person name="Meier V. D."/>
        </authorList>
    </citation>
    <scope>NUCLEOTIDE SEQUENCE</scope>
    <source>
        <strain evidence="2">AVDCRST_MAG25</strain>
    </source>
</reference>
<name>A0A6J4R5Q3_9ACTN</name>
<protein>
    <recommendedName>
        <fullName evidence="3">N-acetyltransferase domain-containing protein</fullName>
    </recommendedName>
</protein>
<organism evidence="2">
    <name type="scientific">uncultured Rubrobacteraceae bacterium</name>
    <dbReference type="NCBI Taxonomy" id="349277"/>
    <lineage>
        <taxon>Bacteria</taxon>
        <taxon>Bacillati</taxon>
        <taxon>Actinomycetota</taxon>
        <taxon>Rubrobacteria</taxon>
        <taxon>Rubrobacterales</taxon>
        <taxon>Rubrobacteraceae</taxon>
        <taxon>environmental samples</taxon>
    </lineage>
</organism>
<proteinExistence type="predicted"/>
<feature type="region of interest" description="Disordered" evidence="1">
    <location>
        <begin position="196"/>
        <end position="216"/>
    </location>
</feature>
<evidence type="ECO:0008006" key="3">
    <source>
        <dbReference type="Google" id="ProtNLM"/>
    </source>
</evidence>
<gene>
    <name evidence="2" type="ORF">AVDCRST_MAG25-179</name>
</gene>
<evidence type="ECO:0000313" key="2">
    <source>
        <dbReference type="EMBL" id="CAA9456456.1"/>
    </source>
</evidence>
<dbReference type="AlphaFoldDB" id="A0A6J4R5Q3"/>
<dbReference type="EMBL" id="CADCVI010000014">
    <property type="protein sequence ID" value="CAA9456456.1"/>
    <property type="molecule type" value="Genomic_DNA"/>
</dbReference>